<sequence>MKPNSIPSYYFDFTLESNGGKACFVDLEWISKKMGLHPSSTRLKGEKNIILEQTIEAKFTRWSKQSKVYKDWNIDKNFEKFVDKFHKKQKQILQILQTYPEISAFICYIPTFYDDSFYICQITPTIAKKLADMQTCFISDPQMILSKSRIKEMISEI</sequence>
<name>A0A3D8J072_9HELI</name>
<dbReference type="AlphaFoldDB" id="A0A3D8J072"/>
<reference evidence="1 2" key="1">
    <citation type="submission" date="2018-04" db="EMBL/GenBank/DDBJ databases">
        <title>Novel Campyloabacter and Helicobacter Species and Strains.</title>
        <authorList>
            <person name="Mannion A.J."/>
            <person name="Shen Z."/>
            <person name="Fox J.G."/>
        </authorList>
    </citation>
    <scope>NUCLEOTIDE SEQUENCE [LARGE SCALE GENOMIC DNA]</scope>
    <source>
        <strain evidence="1 2">MIT 04-9366</strain>
    </source>
</reference>
<evidence type="ECO:0000313" key="2">
    <source>
        <dbReference type="Proteomes" id="UP000257045"/>
    </source>
</evidence>
<dbReference type="OrthoDB" id="9883512at2"/>
<dbReference type="RefSeq" id="WP_115569853.1">
    <property type="nucleotide sequence ID" value="NZ_NXLV01000012.1"/>
</dbReference>
<proteinExistence type="predicted"/>
<evidence type="ECO:0000313" key="1">
    <source>
        <dbReference type="EMBL" id="RDU70191.1"/>
    </source>
</evidence>
<comment type="caution">
    <text evidence="1">The sequence shown here is derived from an EMBL/GenBank/DDBJ whole genome shotgun (WGS) entry which is preliminary data.</text>
</comment>
<keyword evidence="2" id="KW-1185">Reference proteome</keyword>
<dbReference type="EMBL" id="NXLV01000012">
    <property type="protein sequence ID" value="RDU70191.1"/>
    <property type="molecule type" value="Genomic_DNA"/>
</dbReference>
<accession>A0A3D8J072</accession>
<organism evidence="1 2">
    <name type="scientific">Helicobacter brantae</name>
    <dbReference type="NCBI Taxonomy" id="375927"/>
    <lineage>
        <taxon>Bacteria</taxon>
        <taxon>Pseudomonadati</taxon>
        <taxon>Campylobacterota</taxon>
        <taxon>Epsilonproteobacteria</taxon>
        <taxon>Campylobacterales</taxon>
        <taxon>Helicobacteraceae</taxon>
        <taxon>Helicobacter</taxon>
    </lineage>
</organism>
<protein>
    <submittedName>
        <fullName evidence="1">Uncharacterized protein</fullName>
    </submittedName>
</protein>
<gene>
    <name evidence="1" type="ORF">CQA58_06165</name>
</gene>
<dbReference type="Proteomes" id="UP000257045">
    <property type="component" value="Unassembled WGS sequence"/>
</dbReference>